<evidence type="ECO:0000313" key="2">
    <source>
        <dbReference type="Proteomes" id="UP000271098"/>
    </source>
</evidence>
<dbReference type="EMBL" id="UYRT01084114">
    <property type="protein sequence ID" value="VDN28372.1"/>
    <property type="molecule type" value="Genomic_DNA"/>
</dbReference>
<proteinExistence type="predicted"/>
<protein>
    <submittedName>
        <fullName evidence="1 3">Uncharacterized protein</fullName>
    </submittedName>
</protein>
<evidence type="ECO:0000313" key="1">
    <source>
        <dbReference type="EMBL" id="VDN28372.1"/>
    </source>
</evidence>
<dbReference type="Proteomes" id="UP000271098">
    <property type="component" value="Unassembled WGS sequence"/>
</dbReference>
<organism evidence="3">
    <name type="scientific">Gongylonema pulchrum</name>
    <dbReference type="NCBI Taxonomy" id="637853"/>
    <lineage>
        <taxon>Eukaryota</taxon>
        <taxon>Metazoa</taxon>
        <taxon>Ecdysozoa</taxon>
        <taxon>Nematoda</taxon>
        <taxon>Chromadorea</taxon>
        <taxon>Rhabditida</taxon>
        <taxon>Spirurina</taxon>
        <taxon>Spiruromorpha</taxon>
        <taxon>Spiruroidea</taxon>
        <taxon>Gongylonematidae</taxon>
        <taxon>Gongylonema</taxon>
    </lineage>
</organism>
<evidence type="ECO:0000313" key="3">
    <source>
        <dbReference type="WBParaSite" id="GPUH_0001671601-mRNA-1"/>
    </source>
</evidence>
<dbReference type="WBParaSite" id="GPUH_0001671601-mRNA-1">
    <property type="protein sequence ID" value="GPUH_0001671601-mRNA-1"/>
    <property type="gene ID" value="GPUH_0001671601"/>
</dbReference>
<reference evidence="3" key="1">
    <citation type="submission" date="2016-06" db="UniProtKB">
        <authorList>
            <consortium name="WormBaseParasite"/>
        </authorList>
    </citation>
    <scope>IDENTIFICATION</scope>
</reference>
<sequence length="117" mass="12701">MDSTNFLSNSNTLQSNSLLYNTSSSSQFSSLINDITVSSDISRAAQLVPQPAVTNDFMKLQQQNRHHHQHAHQYMNGARSVGSALDAAVTTSHQGTFGEAVSHNQFSAVIPEISVKI</sequence>
<accession>A0A183E6V3</accession>
<dbReference type="AlphaFoldDB" id="A0A183E6V3"/>
<gene>
    <name evidence="1" type="ORF">GPUH_LOCUS16696</name>
</gene>
<keyword evidence="2" id="KW-1185">Reference proteome</keyword>
<name>A0A183E6V3_9BILA</name>
<reference evidence="1 2" key="2">
    <citation type="submission" date="2018-11" db="EMBL/GenBank/DDBJ databases">
        <authorList>
            <consortium name="Pathogen Informatics"/>
        </authorList>
    </citation>
    <scope>NUCLEOTIDE SEQUENCE [LARGE SCALE GENOMIC DNA]</scope>
</reference>